<comment type="similarity">
    <text evidence="9">Belongs to the glycosyltransferase group 1 family.</text>
</comment>
<keyword evidence="9" id="KW-0472">Membrane</keyword>
<evidence type="ECO:0000256" key="1">
    <source>
        <dbReference type="ARBA" id="ARBA00004713"/>
    </source>
</evidence>
<dbReference type="Pfam" id="PF04413">
    <property type="entry name" value="Glycos_transf_N"/>
    <property type="match status" value="1"/>
</dbReference>
<dbReference type="EC" id="2.4.99.12" evidence="2 9"/>
<dbReference type="GO" id="GO:0005886">
    <property type="term" value="C:plasma membrane"/>
    <property type="evidence" value="ECO:0007669"/>
    <property type="project" value="UniProtKB-SubCell"/>
</dbReference>
<keyword evidence="4 9" id="KW-0808">Transferase</keyword>
<evidence type="ECO:0000256" key="2">
    <source>
        <dbReference type="ARBA" id="ARBA00012621"/>
    </source>
</evidence>
<feature type="active site" description="Proton acceptor" evidence="7">
    <location>
        <position position="65"/>
    </location>
</feature>
<evidence type="ECO:0000256" key="5">
    <source>
        <dbReference type="ARBA" id="ARBA00031445"/>
    </source>
</evidence>
<keyword evidence="9" id="KW-1133">Transmembrane helix</keyword>
<dbReference type="InterPro" id="IPR039901">
    <property type="entry name" value="Kdotransferase"/>
</dbReference>
<dbReference type="NCBIfam" id="NF004388">
    <property type="entry name" value="PRK05749.1-4"/>
    <property type="match status" value="1"/>
</dbReference>
<reference evidence="11" key="1">
    <citation type="submission" date="2023-07" db="EMBL/GenBank/DDBJ databases">
        <title>Genome content predicts the carbon catabolic preferences of heterotrophic bacteria.</title>
        <authorList>
            <person name="Gralka M."/>
        </authorList>
    </citation>
    <scope>NUCLEOTIDE SEQUENCE</scope>
    <source>
        <strain evidence="11">I2M16</strain>
    </source>
</reference>
<dbReference type="RefSeq" id="WP_075179214.1">
    <property type="nucleotide sequence ID" value="NZ_JAUOPG010000005.1"/>
</dbReference>
<comment type="subcellular location">
    <subcellularLocation>
        <location evidence="9">Cell membrane</location>
    </subcellularLocation>
</comment>
<dbReference type="GO" id="GO:0043842">
    <property type="term" value="F:Kdo transferase activity"/>
    <property type="evidence" value="ECO:0007669"/>
    <property type="project" value="UniProtKB-EC"/>
</dbReference>
<comment type="pathway">
    <text evidence="1 9">Bacterial outer membrane biogenesis; LPS core biosynthesis.</text>
</comment>
<evidence type="ECO:0000256" key="3">
    <source>
        <dbReference type="ARBA" id="ARBA00019077"/>
    </source>
</evidence>
<comment type="caution">
    <text evidence="11">The sequence shown here is derived from an EMBL/GenBank/DDBJ whole genome shotgun (WGS) entry which is preliminary data.</text>
</comment>
<dbReference type="FunFam" id="3.40.50.11720:FF:000001">
    <property type="entry name" value="3-deoxy-D-manno-octulosonic acid transferase"/>
    <property type="match status" value="1"/>
</dbReference>
<gene>
    <name evidence="11" type="primary">waaA</name>
    <name evidence="11" type="ORF">Q4490_09135</name>
</gene>
<dbReference type="InterPro" id="IPR038107">
    <property type="entry name" value="Glycos_transf_N_sf"/>
</dbReference>
<accession>A0AAW7XHW1</accession>
<feature type="site" description="Transition state stabilizer" evidence="8">
    <location>
        <position position="213"/>
    </location>
</feature>
<evidence type="ECO:0000256" key="7">
    <source>
        <dbReference type="PIRSR" id="PIRSR639901-1"/>
    </source>
</evidence>
<evidence type="ECO:0000256" key="6">
    <source>
        <dbReference type="ARBA" id="ARBA00049183"/>
    </source>
</evidence>
<protein>
    <recommendedName>
        <fullName evidence="3 9">3-deoxy-D-manno-octulosonic acid transferase</fullName>
        <shortName evidence="9">Kdo transferase</shortName>
        <ecNumber evidence="2 9">2.4.99.12</ecNumber>
    </recommendedName>
    <alternativeName>
        <fullName evidence="5 9">Lipid IV(A) 3-deoxy-D-manno-octulosonic acid transferase</fullName>
    </alternativeName>
</protein>
<dbReference type="Proteomes" id="UP001169862">
    <property type="component" value="Unassembled WGS sequence"/>
</dbReference>
<dbReference type="AlphaFoldDB" id="A0AAW7XHW1"/>
<evidence type="ECO:0000256" key="9">
    <source>
        <dbReference type="RuleBase" id="RU365103"/>
    </source>
</evidence>
<feature type="site" description="Transition state stabilizer" evidence="8">
    <location>
        <position position="135"/>
    </location>
</feature>
<evidence type="ECO:0000259" key="10">
    <source>
        <dbReference type="Pfam" id="PF04413"/>
    </source>
</evidence>
<dbReference type="Gene3D" id="3.40.50.2000">
    <property type="entry name" value="Glycogen Phosphorylase B"/>
    <property type="match status" value="1"/>
</dbReference>
<organism evidence="11 12">
    <name type="scientific">Neptunomonas phycophila</name>
    <dbReference type="NCBI Taxonomy" id="1572645"/>
    <lineage>
        <taxon>Bacteria</taxon>
        <taxon>Pseudomonadati</taxon>
        <taxon>Pseudomonadota</taxon>
        <taxon>Gammaproteobacteria</taxon>
        <taxon>Oceanospirillales</taxon>
        <taxon>Oceanospirillaceae</taxon>
        <taxon>Neptunomonas</taxon>
    </lineage>
</organism>
<dbReference type="SUPFAM" id="SSF53756">
    <property type="entry name" value="UDP-Glycosyltransferase/glycogen phosphorylase"/>
    <property type="match status" value="1"/>
</dbReference>
<sequence>MREWSRYVYTCLFYVAVPILLVRLWWRGRESAGYRRNWWQRFGFVPKVSSRSGPPLWIHAVSLGETIAIAPLVQRLLDQYPDLPIVMTSMTPTGKARAESLFGDHIQHFYCPYDLPDALSRFIKRLNPLGCLVVETELWPNMVAACEAQKVPLMVANARLSARSARGYHRVKSLAYPMMRRLSYLVAQSDADADRFRQLGVPDERIAVSGSIKFDIHVDPVQRREGELLKQRFTGRFVCMLASSHSDEEAQFLVASQSMLARFPQLLLLVVPRHPERFESVYQYFVDQLGMAAVERRSLPASVTDNTRVVVGDTLGEMLLFYTAADVVVMGGSFVDVGGHNPVEPAAVKTPVFMGPFYHNFAVICDAMVESGGMAYVESMSQALEKTASMMVEPAPLLGMGAAAFAYAESQRGALDRLFLQVEKRLINPPV</sequence>
<evidence type="ECO:0000313" key="11">
    <source>
        <dbReference type="EMBL" id="MDO6453730.1"/>
    </source>
</evidence>
<feature type="domain" description="3-deoxy-D-manno-octulosonic-acid transferase N-terminal" evidence="10">
    <location>
        <begin position="37"/>
        <end position="216"/>
    </location>
</feature>
<evidence type="ECO:0000256" key="4">
    <source>
        <dbReference type="ARBA" id="ARBA00022679"/>
    </source>
</evidence>
<keyword evidence="9" id="KW-0448">Lipopolysaccharide biosynthesis</keyword>
<comment type="catalytic activity">
    <reaction evidence="6 9">
        <text>lipid IVA (E. coli) + CMP-3-deoxy-beta-D-manno-octulosonate = alpha-Kdo-(2-&gt;6)-lipid IVA (E. coli) + CMP + H(+)</text>
        <dbReference type="Rhea" id="RHEA:28066"/>
        <dbReference type="ChEBI" id="CHEBI:15378"/>
        <dbReference type="ChEBI" id="CHEBI:58603"/>
        <dbReference type="ChEBI" id="CHEBI:60364"/>
        <dbReference type="ChEBI" id="CHEBI:60377"/>
        <dbReference type="ChEBI" id="CHEBI:85987"/>
        <dbReference type="EC" id="2.4.99.12"/>
    </reaction>
</comment>
<dbReference type="PANTHER" id="PTHR42755:SF1">
    <property type="entry name" value="3-DEOXY-D-MANNO-OCTULOSONIC ACID TRANSFERASE, MITOCHONDRIAL-RELATED"/>
    <property type="match status" value="1"/>
</dbReference>
<evidence type="ECO:0000256" key="8">
    <source>
        <dbReference type="PIRSR" id="PIRSR639901-2"/>
    </source>
</evidence>
<dbReference type="InterPro" id="IPR007507">
    <property type="entry name" value="Glycos_transf_N"/>
</dbReference>
<dbReference type="PANTHER" id="PTHR42755">
    <property type="entry name" value="3-DEOXY-MANNO-OCTULOSONATE CYTIDYLYLTRANSFERASE"/>
    <property type="match status" value="1"/>
</dbReference>
<comment type="function">
    <text evidence="9">Involved in lipopolysaccharide (LPS) biosynthesis. Catalyzes the transfer of 3-deoxy-D-manno-octulosonate (Kdo) residue(s) from CMP-Kdo to lipid IV(A), the tetraacyldisaccharide-1,4'-bisphosphate precursor of lipid A.</text>
</comment>
<feature type="transmembrane region" description="Helical" evidence="9">
    <location>
        <begin position="6"/>
        <end position="26"/>
    </location>
</feature>
<name>A0AAW7XHW1_9GAMM</name>
<dbReference type="GO" id="GO:0009245">
    <property type="term" value="P:lipid A biosynthetic process"/>
    <property type="evidence" value="ECO:0007669"/>
    <property type="project" value="TreeGrafter"/>
</dbReference>
<keyword evidence="9" id="KW-1003">Cell membrane</keyword>
<dbReference type="Gene3D" id="3.40.50.11720">
    <property type="entry name" value="3-Deoxy-D-manno-octulosonic-acid transferase, N-terminal domain"/>
    <property type="match status" value="1"/>
</dbReference>
<proteinExistence type="inferred from homology"/>
<dbReference type="EMBL" id="JAUOPG010000005">
    <property type="protein sequence ID" value="MDO6453730.1"/>
    <property type="molecule type" value="Genomic_DNA"/>
</dbReference>
<dbReference type="GO" id="GO:0009244">
    <property type="term" value="P:lipopolysaccharide core region biosynthetic process"/>
    <property type="evidence" value="ECO:0007669"/>
    <property type="project" value="UniProtKB-UniRule"/>
</dbReference>
<evidence type="ECO:0000313" key="12">
    <source>
        <dbReference type="Proteomes" id="UP001169862"/>
    </source>
</evidence>
<keyword evidence="9" id="KW-0812">Transmembrane</keyword>
<keyword evidence="11" id="KW-0328">Glycosyltransferase</keyword>